<evidence type="ECO:0000313" key="3">
    <source>
        <dbReference type="EMBL" id="KAK2940937.1"/>
    </source>
</evidence>
<feature type="region of interest" description="Disordered" evidence="1">
    <location>
        <begin position="531"/>
        <end position="569"/>
    </location>
</feature>
<accession>A0ABQ9WN72</accession>
<feature type="region of interest" description="Disordered" evidence="1">
    <location>
        <begin position="1"/>
        <end position="74"/>
    </location>
</feature>
<keyword evidence="2" id="KW-0812">Transmembrane</keyword>
<sequence>MLTKQEHKKAKSKQNMIIDDDWSSITGNTEPRPKPKVESIELSFPTLDEAKPVNLQPRAPQPSKKKNKENKKEEAGLTEYLEEGELNDGDLLVALSSPTGEAVEDRNNRVVRTLRSAVPIRREFIQHKLSKRPDISHRPTPSEILRPQEVKECFVVAIRHQTLVLYIFLLLVTVFISRTYPFALAQGRINAQTKQRVTNLSPDIETILVYSMSRLVHFMGKESMDEEDVETVLRQASQRIRLDFLISNDSVTPVRDILDPLLNVGTIACPVSIDDHAKREIIANFLHRYFTPLSFYFVRVSGTRRDSARNKDALNYRQFNSHRDQDVQTARMKAKERQRDADKSNDIVDSMFNALSDIFTRVHGAHSALGRTRTIWNVSDVDVFFWEHPNTQSVIRRVRPLSGSRLSAPCLDVFKKKTEELRQTIGDSEMLVASQPSGEAMNDVVKMLDQAIRRRETMIGEREDRNLRASDYNQIPESLSDTFKKLPRTVVSRMSDIFGFTDQTIVELNHAEQIDEFDIQSLNEQKLKLSPLPVTSKDQPQSANSTKRANKKLMDDLNLFGTRQRHTAP</sequence>
<comment type="caution">
    <text evidence="3">The sequence shown here is derived from an EMBL/GenBank/DDBJ whole genome shotgun (WGS) entry which is preliminary data.</text>
</comment>
<evidence type="ECO:0000256" key="1">
    <source>
        <dbReference type="SAM" id="MobiDB-lite"/>
    </source>
</evidence>
<gene>
    <name evidence="3" type="ORF">BLNAU_24156</name>
</gene>
<protein>
    <submittedName>
        <fullName evidence="3">Uncharacterized protein</fullName>
    </submittedName>
</protein>
<proteinExistence type="predicted"/>
<feature type="compositionally biased region" description="Basic residues" evidence="1">
    <location>
        <begin position="1"/>
        <end position="12"/>
    </location>
</feature>
<dbReference type="Proteomes" id="UP001281761">
    <property type="component" value="Unassembled WGS sequence"/>
</dbReference>
<keyword evidence="2" id="KW-1133">Transmembrane helix</keyword>
<feature type="compositionally biased region" description="Polar residues" evidence="1">
    <location>
        <begin position="536"/>
        <end position="547"/>
    </location>
</feature>
<reference evidence="3 4" key="1">
    <citation type="journal article" date="2022" name="bioRxiv">
        <title>Genomics of Preaxostyla Flagellates Illuminates Evolutionary Transitions and the Path Towards Mitochondrial Loss.</title>
        <authorList>
            <person name="Novak L.V.F."/>
            <person name="Treitli S.C."/>
            <person name="Pyrih J."/>
            <person name="Halakuc P."/>
            <person name="Pipaliya S.V."/>
            <person name="Vacek V."/>
            <person name="Brzon O."/>
            <person name="Soukal P."/>
            <person name="Eme L."/>
            <person name="Dacks J.B."/>
            <person name="Karnkowska A."/>
            <person name="Elias M."/>
            <person name="Hampl V."/>
        </authorList>
    </citation>
    <scope>NUCLEOTIDE SEQUENCE [LARGE SCALE GENOMIC DNA]</scope>
    <source>
        <strain evidence="3">NAU3</strain>
        <tissue evidence="3">Gut</tissue>
    </source>
</reference>
<name>A0ABQ9WN72_9EUKA</name>
<feature type="transmembrane region" description="Helical" evidence="2">
    <location>
        <begin position="163"/>
        <end position="183"/>
    </location>
</feature>
<evidence type="ECO:0000256" key="2">
    <source>
        <dbReference type="SAM" id="Phobius"/>
    </source>
</evidence>
<keyword evidence="2" id="KW-0472">Membrane</keyword>
<dbReference type="EMBL" id="JARBJD010000578">
    <property type="protein sequence ID" value="KAK2940937.1"/>
    <property type="molecule type" value="Genomic_DNA"/>
</dbReference>
<evidence type="ECO:0000313" key="4">
    <source>
        <dbReference type="Proteomes" id="UP001281761"/>
    </source>
</evidence>
<keyword evidence="4" id="KW-1185">Reference proteome</keyword>
<organism evidence="3 4">
    <name type="scientific">Blattamonas nauphoetae</name>
    <dbReference type="NCBI Taxonomy" id="2049346"/>
    <lineage>
        <taxon>Eukaryota</taxon>
        <taxon>Metamonada</taxon>
        <taxon>Preaxostyla</taxon>
        <taxon>Oxymonadida</taxon>
        <taxon>Blattamonas</taxon>
    </lineage>
</organism>